<dbReference type="Gene3D" id="1.10.238.10">
    <property type="entry name" value="EF-hand"/>
    <property type="match status" value="1"/>
</dbReference>
<dbReference type="CDD" id="cd00051">
    <property type="entry name" value="EFh"/>
    <property type="match status" value="1"/>
</dbReference>
<keyword evidence="16" id="KW-0472">Membrane</keyword>
<dbReference type="EMBL" id="JARAKH010000009">
    <property type="protein sequence ID" value="KAK8401378.1"/>
    <property type="molecule type" value="Genomic_DNA"/>
</dbReference>
<evidence type="ECO:0000256" key="8">
    <source>
        <dbReference type="ARBA" id="ARBA00022553"/>
    </source>
</evidence>
<feature type="region of interest" description="Disordered" evidence="17">
    <location>
        <begin position="204"/>
        <end position="232"/>
    </location>
</feature>
<keyword evidence="11" id="KW-0732">Signal</keyword>
<dbReference type="GO" id="GO:0016020">
    <property type="term" value="C:membrane"/>
    <property type="evidence" value="ECO:0007669"/>
    <property type="project" value="UniProtKB-SubCell"/>
</dbReference>
<protein>
    <recommendedName>
        <fullName evidence="18">EF-hand domain-containing protein</fullName>
    </recommendedName>
</protein>
<dbReference type="SUPFAM" id="SSF47473">
    <property type="entry name" value="EF-hand"/>
    <property type="match status" value="1"/>
</dbReference>
<evidence type="ECO:0000256" key="5">
    <source>
        <dbReference type="ARBA" id="ARBA00008063"/>
    </source>
</evidence>
<evidence type="ECO:0000259" key="18">
    <source>
        <dbReference type="PROSITE" id="PS50222"/>
    </source>
</evidence>
<evidence type="ECO:0000256" key="10">
    <source>
        <dbReference type="ARBA" id="ARBA00022723"/>
    </source>
</evidence>
<dbReference type="GO" id="GO:0003677">
    <property type="term" value="F:DNA binding"/>
    <property type="evidence" value="ECO:0007669"/>
    <property type="project" value="UniProtKB-KW"/>
</dbReference>
<dbReference type="InterPro" id="IPR057576">
    <property type="entry name" value="NUCB1_N"/>
</dbReference>
<evidence type="ECO:0000256" key="14">
    <source>
        <dbReference type="ARBA" id="ARBA00023034"/>
    </source>
</evidence>
<evidence type="ECO:0000256" key="11">
    <source>
        <dbReference type="ARBA" id="ARBA00022729"/>
    </source>
</evidence>
<evidence type="ECO:0000313" key="20">
    <source>
        <dbReference type="Proteomes" id="UP001487740"/>
    </source>
</evidence>
<keyword evidence="12" id="KW-0677">Repeat</keyword>
<dbReference type="Proteomes" id="UP001487740">
    <property type="component" value="Unassembled WGS sequence"/>
</dbReference>
<evidence type="ECO:0000256" key="17">
    <source>
        <dbReference type="SAM" id="MobiDB-lite"/>
    </source>
</evidence>
<reference evidence="19 20" key="1">
    <citation type="submission" date="2023-03" db="EMBL/GenBank/DDBJ databases">
        <title>High-quality genome of Scylla paramamosain provides insights in environmental adaptation.</title>
        <authorList>
            <person name="Zhang L."/>
        </authorList>
    </citation>
    <scope>NUCLEOTIDE SEQUENCE [LARGE SCALE GENOMIC DNA]</scope>
    <source>
        <strain evidence="19">LZ_2023a</strain>
        <tissue evidence="19">Muscle</tissue>
    </source>
</reference>
<keyword evidence="15" id="KW-0238">DNA-binding</keyword>
<dbReference type="GO" id="GO:0005509">
    <property type="term" value="F:calcium ion binding"/>
    <property type="evidence" value="ECO:0007669"/>
    <property type="project" value="InterPro"/>
</dbReference>
<keyword evidence="13" id="KW-0106">Calcium</keyword>
<keyword evidence="7" id="KW-0964">Secreted</keyword>
<feature type="region of interest" description="Disordered" evidence="17">
    <location>
        <begin position="468"/>
        <end position="618"/>
    </location>
</feature>
<evidence type="ECO:0000256" key="1">
    <source>
        <dbReference type="ARBA" id="ARBA00004170"/>
    </source>
</evidence>
<evidence type="ECO:0000256" key="13">
    <source>
        <dbReference type="ARBA" id="ARBA00022837"/>
    </source>
</evidence>
<feature type="domain" description="EF-hand" evidence="18">
    <location>
        <begin position="300"/>
        <end position="335"/>
    </location>
</feature>
<dbReference type="InterPro" id="IPR002048">
    <property type="entry name" value="EF_hand_dom"/>
</dbReference>
<dbReference type="PROSITE" id="PS00018">
    <property type="entry name" value="EF_HAND_1"/>
    <property type="match status" value="1"/>
</dbReference>
<dbReference type="PANTHER" id="PTHR19237:SF20">
    <property type="entry name" value="NUCLEOBINDIN 1"/>
    <property type="match status" value="1"/>
</dbReference>
<evidence type="ECO:0000256" key="4">
    <source>
        <dbReference type="ARBA" id="ARBA00004613"/>
    </source>
</evidence>
<feature type="compositionally biased region" description="Low complexity" evidence="17">
    <location>
        <begin position="508"/>
        <end position="594"/>
    </location>
</feature>
<keyword evidence="20" id="KW-1185">Reference proteome</keyword>
<dbReference type="FunFam" id="1.10.238.10:FF:000045">
    <property type="entry name" value="Nucleobindin 2"/>
    <property type="match status" value="1"/>
</dbReference>
<evidence type="ECO:0000256" key="7">
    <source>
        <dbReference type="ARBA" id="ARBA00022525"/>
    </source>
</evidence>
<accession>A0AAW0UQ98</accession>
<keyword evidence="14" id="KW-0333">Golgi apparatus</keyword>
<dbReference type="PROSITE" id="PS50222">
    <property type="entry name" value="EF_HAND_2"/>
    <property type="match status" value="1"/>
</dbReference>
<feature type="compositionally biased region" description="Polar residues" evidence="17">
    <location>
        <begin position="482"/>
        <end position="501"/>
    </location>
</feature>
<evidence type="ECO:0000256" key="2">
    <source>
        <dbReference type="ARBA" id="ARBA00004496"/>
    </source>
</evidence>
<dbReference type="InterPro" id="IPR011992">
    <property type="entry name" value="EF-hand-dom_pair"/>
</dbReference>
<comment type="subcellular location">
    <subcellularLocation>
        <location evidence="2">Cytoplasm</location>
    </subcellularLocation>
    <subcellularLocation>
        <location evidence="3">Golgi apparatus</location>
    </subcellularLocation>
    <subcellularLocation>
        <location evidence="1">Membrane</location>
        <topology evidence="1">Peripheral membrane protein</topology>
    </subcellularLocation>
    <subcellularLocation>
        <location evidence="4">Secreted</location>
    </subcellularLocation>
</comment>
<keyword evidence="9" id="KW-0344">Guanine-nucleotide releasing factor</keyword>
<organism evidence="19 20">
    <name type="scientific">Scylla paramamosain</name>
    <name type="common">Mud crab</name>
    <dbReference type="NCBI Taxonomy" id="85552"/>
    <lineage>
        <taxon>Eukaryota</taxon>
        <taxon>Metazoa</taxon>
        <taxon>Ecdysozoa</taxon>
        <taxon>Arthropoda</taxon>
        <taxon>Crustacea</taxon>
        <taxon>Multicrustacea</taxon>
        <taxon>Malacostraca</taxon>
        <taxon>Eumalacostraca</taxon>
        <taxon>Eucarida</taxon>
        <taxon>Decapoda</taxon>
        <taxon>Pleocyemata</taxon>
        <taxon>Brachyura</taxon>
        <taxon>Eubrachyura</taxon>
        <taxon>Portunoidea</taxon>
        <taxon>Portunidae</taxon>
        <taxon>Portuninae</taxon>
        <taxon>Scylla</taxon>
    </lineage>
</organism>
<gene>
    <name evidence="19" type="ORF">O3P69_002858</name>
</gene>
<dbReference type="GO" id="GO:0005794">
    <property type="term" value="C:Golgi apparatus"/>
    <property type="evidence" value="ECO:0007669"/>
    <property type="project" value="UniProtKB-SubCell"/>
</dbReference>
<name>A0AAW0UQ98_SCYPA</name>
<dbReference type="PANTHER" id="PTHR19237">
    <property type="entry name" value="NUCLEOBINDIN"/>
    <property type="match status" value="1"/>
</dbReference>
<dbReference type="Pfam" id="PF25434">
    <property type="entry name" value="NUCB1_N"/>
    <property type="match status" value="1"/>
</dbReference>
<evidence type="ECO:0000256" key="3">
    <source>
        <dbReference type="ARBA" id="ARBA00004555"/>
    </source>
</evidence>
<evidence type="ECO:0000256" key="15">
    <source>
        <dbReference type="ARBA" id="ARBA00023125"/>
    </source>
</evidence>
<evidence type="ECO:0000256" key="9">
    <source>
        <dbReference type="ARBA" id="ARBA00022658"/>
    </source>
</evidence>
<comment type="caution">
    <text evidence="19">The sequence shown here is derived from an EMBL/GenBank/DDBJ whole genome shotgun (WGS) entry which is preliminary data.</text>
</comment>
<evidence type="ECO:0000256" key="12">
    <source>
        <dbReference type="ARBA" id="ARBA00022737"/>
    </source>
</evidence>
<feature type="compositionally biased region" description="Basic and acidic residues" evidence="17">
    <location>
        <begin position="204"/>
        <end position="220"/>
    </location>
</feature>
<feature type="compositionally biased region" description="Basic residues" evidence="17">
    <location>
        <begin position="221"/>
        <end position="231"/>
    </location>
</feature>
<evidence type="ECO:0000313" key="19">
    <source>
        <dbReference type="EMBL" id="KAK8401378.1"/>
    </source>
</evidence>
<comment type="similarity">
    <text evidence="5">Belongs to the nucleobindin family.</text>
</comment>
<keyword evidence="6" id="KW-0963">Cytoplasm</keyword>
<dbReference type="InterPro" id="IPR040250">
    <property type="entry name" value="Nucleobindin"/>
</dbReference>
<dbReference type="InterPro" id="IPR018247">
    <property type="entry name" value="EF_Hand_1_Ca_BS"/>
</dbReference>
<keyword evidence="8" id="KW-0597">Phosphoprotein</keyword>
<keyword evidence="10" id="KW-0479">Metal-binding</keyword>
<dbReference type="GO" id="GO:0005085">
    <property type="term" value="F:guanyl-nucleotide exchange factor activity"/>
    <property type="evidence" value="ECO:0007669"/>
    <property type="project" value="UniProtKB-KW"/>
</dbReference>
<evidence type="ECO:0000256" key="6">
    <source>
        <dbReference type="ARBA" id="ARBA00022490"/>
    </source>
</evidence>
<proteinExistence type="inferred from homology"/>
<sequence>MITDAHGVKRMRRWQIAVLLVVVGVVVTQGLPVKEKKPIPEEEKKSAEVHEGVGTDDWELNLEYGRYLKEVVNALESDQAFRKKLETAEVDDIKSGKIARELHFVDHNVRTKLDELKRRELERLRHLAVKEHEKEVGVDRNLLKVPVHIDHRNPTRFEVEDLKKLIVKTTEDLEKVDQERKKEFKKYELEKEYMRQEELQHLDETHRKEAEEKHQQEMKQHKQHEKLHHPGSKQQLEEVWEEQDHMQPEDFDPKTFFHLHDLDGNGYWDQTEVKALFKKELDKMYDPNAPEDDMMERYEEMERMREHVFQESDINRDNLISFKEFVDQTKRADFEQDNGWQGLDEEELYSQQEYEEYQRQRHEEIQRLVEAGAIPPPPGYHGAPAIQPAVYQGAPHPGLAHPNTLQQGYQAVPQAHQTVPQVYQAVPQGYQAVPQGYQAVPQGYQAVPQGYQAVPQGYQAVPHGYQAVPQSHQAPPQGYQAVPQQVQYSSKDPAQLAQQGQAHPAQLQAGQVHPAQAQQAQPAQVQQAQPGQVQQAQPGQVQQAQPPQVQPPQAVNAQQGLPAQQQPGQVQGVPGQVVQGQHPEVMKAPVAGQVPQPPQPVAGQGVAAQPPQPAAAHH</sequence>
<evidence type="ECO:0000256" key="16">
    <source>
        <dbReference type="ARBA" id="ARBA00023136"/>
    </source>
</evidence>
<dbReference type="GO" id="GO:0070062">
    <property type="term" value="C:extracellular exosome"/>
    <property type="evidence" value="ECO:0007669"/>
    <property type="project" value="TreeGrafter"/>
</dbReference>
<dbReference type="GO" id="GO:0005793">
    <property type="term" value="C:endoplasmic reticulum-Golgi intermediate compartment"/>
    <property type="evidence" value="ECO:0007669"/>
    <property type="project" value="TreeGrafter"/>
</dbReference>
<dbReference type="AlphaFoldDB" id="A0AAW0UQ98"/>